<evidence type="ECO:0000313" key="2">
    <source>
        <dbReference type="EMBL" id="MPM39360.1"/>
    </source>
</evidence>
<dbReference type="InterPro" id="IPR037682">
    <property type="entry name" value="TonB_C"/>
</dbReference>
<accession>A0A644ZEQ9</accession>
<dbReference type="AlphaFoldDB" id="A0A644ZEQ9"/>
<gene>
    <name evidence="2" type="ORF">SDC9_85993</name>
</gene>
<feature type="domain" description="TonB C-terminal" evidence="1">
    <location>
        <begin position="60"/>
        <end position="130"/>
    </location>
</feature>
<comment type="caution">
    <text evidence="2">The sequence shown here is derived from an EMBL/GenBank/DDBJ whole genome shotgun (WGS) entry which is preliminary data.</text>
</comment>
<evidence type="ECO:0000259" key="1">
    <source>
        <dbReference type="Pfam" id="PF03544"/>
    </source>
</evidence>
<protein>
    <recommendedName>
        <fullName evidence="1">TonB C-terminal domain-containing protein</fullName>
    </recommendedName>
</protein>
<dbReference type="GO" id="GO:0055085">
    <property type="term" value="P:transmembrane transport"/>
    <property type="evidence" value="ECO:0007669"/>
    <property type="project" value="InterPro"/>
</dbReference>
<proteinExistence type="predicted"/>
<dbReference type="SUPFAM" id="SSF74653">
    <property type="entry name" value="TolA/TonB C-terminal domain"/>
    <property type="match status" value="1"/>
</dbReference>
<dbReference type="EMBL" id="VSSQ01008613">
    <property type="protein sequence ID" value="MPM39360.1"/>
    <property type="molecule type" value="Genomic_DNA"/>
</dbReference>
<sequence>MRTIFLIFFLSSSMLLIAQINPTKDSTKYTDPQNMDVVYSAEAKCELSDSAMYSVIYNGINYSEEAKKANINDNVMVSFDVNFDNKIQEVTIIHKVGYGIDEQIVEVVKTLPFKAAVMNGIPVRQNVMMTIPIRTYPEM</sequence>
<dbReference type="Pfam" id="PF03544">
    <property type="entry name" value="TonB_C"/>
    <property type="match status" value="1"/>
</dbReference>
<name>A0A644ZEQ9_9ZZZZ</name>
<dbReference type="Gene3D" id="3.30.1150.10">
    <property type="match status" value="1"/>
</dbReference>
<reference evidence="2" key="1">
    <citation type="submission" date="2019-08" db="EMBL/GenBank/DDBJ databases">
        <authorList>
            <person name="Kucharzyk K."/>
            <person name="Murdoch R.W."/>
            <person name="Higgins S."/>
            <person name="Loffler F."/>
        </authorList>
    </citation>
    <scope>NUCLEOTIDE SEQUENCE</scope>
</reference>
<organism evidence="2">
    <name type="scientific">bioreactor metagenome</name>
    <dbReference type="NCBI Taxonomy" id="1076179"/>
    <lineage>
        <taxon>unclassified sequences</taxon>
        <taxon>metagenomes</taxon>
        <taxon>ecological metagenomes</taxon>
    </lineage>
</organism>